<sequence length="123" mass="12050">MRSSIIAFSLAALTAVTQAVPSEAGKRDLYVRSGKADVTCGNDQVISCCNTNKMTSDSNNGGLLGLGGVLDGVLGGSCTPLGVGVLGGGVPVTDACGNNVAACCTGDNNGGLVNTPCTTLNVL</sequence>
<feature type="signal peptide" evidence="2">
    <location>
        <begin position="1"/>
        <end position="19"/>
    </location>
</feature>
<gene>
    <name evidence="3" type="ORF">H2204_003508</name>
</gene>
<keyword evidence="1 2" id="KW-1015">Disulfide bond</keyword>
<dbReference type="AlphaFoldDB" id="A0AA39D053"/>
<dbReference type="SMART" id="SM00075">
    <property type="entry name" value="HYDRO"/>
    <property type="match status" value="1"/>
</dbReference>
<evidence type="ECO:0000313" key="3">
    <source>
        <dbReference type="EMBL" id="KAJ9639715.1"/>
    </source>
</evidence>
<dbReference type="InterPro" id="IPR001338">
    <property type="entry name" value="Class_I_Hydrophobin"/>
</dbReference>
<evidence type="ECO:0000313" key="4">
    <source>
        <dbReference type="Proteomes" id="UP001172681"/>
    </source>
</evidence>
<keyword evidence="2" id="KW-0732">Signal</keyword>
<comment type="caution">
    <text evidence="3">The sequence shown here is derived from an EMBL/GenBank/DDBJ whole genome shotgun (WGS) entry which is preliminary data.</text>
</comment>
<proteinExistence type="inferred from homology"/>
<accession>A0AA39D053</accession>
<dbReference type="Pfam" id="PF01185">
    <property type="entry name" value="Hydrophobin"/>
    <property type="match status" value="1"/>
</dbReference>
<reference evidence="3" key="1">
    <citation type="submission" date="2022-10" db="EMBL/GenBank/DDBJ databases">
        <title>Culturing micro-colonial fungi from biological soil crusts in the Mojave desert and describing Neophaeococcomyces mojavensis, and introducing the new genera and species Taxawa tesnikishii.</title>
        <authorList>
            <person name="Kurbessoian T."/>
            <person name="Stajich J.E."/>
        </authorList>
    </citation>
    <scope>NUCLEOTIDE SEQUENCE</scope>
    <source>
        <strain evidence="3">TK_35</strain>
    </source>
</reference>
<protein>
    <recommendedName>
        <fullName evidence="2">Hydrophobin</fullName>
    </recommendedName>
</protein>
<keyword evidence="4" id="KW-1185">Reference proteome</keyword>
<feature type="chain" id="PRO_5041485498" description="Hydrophobin" evidence="2">
    <location>
        <begin position="20"/>
        <end position="123"/>
    </location>
</feature>
<name>A0AA39D053_9EURO</name>
<keyword evidence="2" id="KW-0964">Secreted</keyword>
<dbReference type="GO" id="GO:0009277">
    <property type="term" value="C:fungal-type cell wall"/>
    <property type="evidence" value="ECO:0007669"/>
    <property type="project" value="InterPro"/>
</dbReference>
<comment type="subcellular location">
    <subcellularLocation>
        <location evidence="2">Secreted</location>
        <location evidence="2">Cell wall</location>
    </subcellularLocation>
</comment>
<dbReference type="Proteomes" id="UP001172681">
    <property type="component" value="Unassembled WGS sequence"/>
</dbReference>
<dbReference type="GO" id="GO:0005199">
    <property type="term" value="F:structural constituent of cell wall"/>
    <property type="evidence" value="ECO:0007669"/>
    <property type="project" value="InterPro"/>
</dbReference>
<evidence type="ECO:0000256" key="1">
    <source>
        <dbReference type="ARBA" id="ARBA00023157"/>
    </source>
</evidence>
<evidence type="ECO:0000256" key="2">
    <source>
        <dbReference type="RuleBase" id="RU365009"/>
    </source>
</evidence>
<keyword evidence="2" id="KW-0134">Cell wall</keyword>
<dbReference type="EMBL" id="JAPDRN010000016">
    <property type="protein sequence ID" value="KAJ9639715.1"/>
    <property type="molecule type" value="Genomic_DNA"/>
</dbReference>
<comment type="similarity">
    <text evidence="2">Belongs to the fungal hydrophobin family.</text>
</comment>
<organism evidence="3 4">
    <name type="scientific">Knufia peltigerae</name>
    <dbReference type="NCBI Taxonomy" id="1002370"/>
    <lineage>
        <taxon>Eukaryota</taxon>
        <taxon>Fungi</taxon>
        <taxon>Dikarya</taxon>
        <taxon>Ascomycota</taxon>
        <taxon>Pezizomycotina</taxon>
        <taxon>Eurotiomycetes</taxon>
        <taxon>Chaetothyriomycetidae</taxon>
        <taxon>Chaetothyriales</taxon>
        <taxon>Trichomeriaceae</taxon>
        <taxon>Knufia</taxon>
    </lineage>
</organism>